<dbReference type="Gene3D" id="3.40.1350.10">
    <property type="match status" value="1"/>
</dbReference>
<keyword evidence="3" id="KW-0378">Hydrolase</keyword>
<dbReference type="RefSeq" id="WP_271907892.1">
    <property type="nucleotide sequence ID" value="NZ_AP031431.1"/>
</dbReference>
<dbReference type="AlphaFoldDB" id="A0AAW6C643"/>
<evidence type="ECO:0000313" key="6">
    <source>
        <dbReference type="Proteomes" id="UP001211006"/>
    </source>
</evidence>
<evidence type="ECO:0000256" key="3">
    <source>
        <dbReference type="ARBA" id="ARBA00022801"/>
    </source>
</evidence>
<dbReference type="Proteomes" id="UP001211006">
    <property type="component" value="Unassembled WGS sequence"/>
</dbReference>
<dbReference type="InterPro" id="IPR014883">
    <property type="entry name" value="VRR_NUC"/>
</dbReference>
<proteinExistence type="predicted"/>
<accession>A0AAW6C643</accession>
<dbReference type="GO" id="GO:0003676">
    <property type="term" value="F:nucleic acid binding"/>
    <property type="evidence" value="ECO:0007669"/>
    <property type="project" value="InterPro"/>
</dbReference>
<evidence type="ECO:0000259" key="4">
    <source>
        <dbReference type="SMART" id="SM00990"/>
    </source>
</evidence>
<protein>
    <submittedName>
        <fullName evidence="5">VRR-NUC domain-containing protein</fullName>
    </submittedName>
</protein>
<dbReference type="EMBL" id="JAQLWO010000017">
    <property type="protein sequence ID" value="MDB7907294.1"/>
    <property type="molecule type" value="Genomic_DNA"/>
</dbReference>
<comment type="cofactor">
    <cofactor evidence="1">
        <name>Mg(2+)</name>
        <dbReference type="ChEBI" id="CHEBI:18420"/>
    </cofactor>
</comment>
<gene>
    <name evidence="5" type="ORF">PND83_15025</name>
</gene>
<dbReference type="GO" id="GO:0004518">
    <property type="term" value="F:nuclease activity"/>
    <property type="evidence" value="ECO:0007669"/>
    <property type="project" value="UniProtKB-KW"/>
</dbReference>
<evidence type="ECO:0000256" key="1">
    <source>
        <dbReference type="ARBA" id="ARBA00001946"/>
    </source>
</evidence>
<dbReference type="SMART" id="SM00990">
    <property type="entry name" value="VRR_NUC"/>
    <property type="match status" value="1"/>
</dbReference>
<keyword evidence="2" id="KW-0540">Nuclease</keyword>
<dbReference type="InterPro" id="IPR011856">
    <property type="entry name" value="tRNA_endonuc-like_dom_sf"/>
</dbReference>
<name>A0AAW6C643_FLAPL</name>
<comment type="caution">
    <text evidence="5">The sequence shown here is derived from an EMBL/GenBank/DDBJ whole genome shotgun (WGS) entry which is preliminary data.</text>
</comment>
<dbReference type="GO" id="GO:0016788">
    <property type="term" value="F:hydrolase activity, acting on ester bonds"/>
    <property type="evidence" value="ECO:0007669"/>
    <property type="project" value="InterPro"/>
</dbReference>
<sequence>MKESEIEARLVRGVKALGGVAYKFVSPGNVGVPDRVVVLPGGRVIFVELKAEVGRLSPMQRQQLARLRRLGADAREVKSETGVARFLEDCCNRLEGGDAQ</sequence>
<evidence type="ECO:0000256" key="2">
    <source>
        <dbReference type="ARBA" id="ARBA00022722"/>
    </source>
</evidence>
<organism evidence="5 6">
    <name type="scientific">Flavonifractor plautii</name>
    <name type="common">Fusobacterium plautii</name>
    <dbReference type="NCBI Taxonomy" id="292800"/>
    <lineage>
        <taxon>Bacteria</taxon>
        <taxon>Bacillati</taxon>
        <taxon>Bacillota</taxon>
        <taxon>Clostridia</taxon>
        <taxon>Eubacteriales</taxon>
        <taxon>Oscillospiraceae</taxon>
        <taxon>Flavonifractor</taxon>
    </lineage>
</organism>
<dbReference type="Pfam" id="PF08774">
    <property type="entry name" value="VRR_NUC"/>
    <property type="match status" value="1"/>
</dbReference>
<reference evidence="5" key="1">
    <citation type="submission" date="2023-01" db="EMBL/GenBank/DDBJ databases">
        <title>Human gut microbiome strain richness.</title>
        <authorList>
            <person name="Chen-Liaw A."/>
        </authorList>
    </citation>
    <scope>NUCLEOTIDE SEQUENCE</scope>
    <source>
        <strain evidence="5">2225st1_A6_2225SCRN_200828</strain>
    </source>
</reference>
<evidence type="ECO:0000313" key="5">
    <source>
        <dbReference type="EMBL" id="MDB7907294.1"/>
    </source>
</evidence>
<feature type="domain" description="VRR-NUC" evidence="4">
    <location>
        <begin position="1"/>
        <end position="81"/>
    </location>
</feature>